<sequence>MKYFVVDAFSRQKYRGNPAAVCLQEGDMSDVEMQLLAAEFNLSETTYLQFLADGHYRLRWFTPLTEVNLCGHATLAAAHVLWNQCGISATQLRFASRSGELSARLHDDGIALEFPLVETAPLADSLPVRGLANSVVAAFSAGEDLLIELADSAAVQNFVPDLAAIAALPARGLIVTASAAVGDHSDVDFVSRFFAPAAGIDEDPVTGSAHCALAHYWSQKLGCNALRGRQISARSGEVEVAISGDRVTLSGQAVTVMEGKIF</sequence>
<keyword evidence="2" id="KW-0413">Isomerase</keyword>
<reference evidence="4 5" key="1">
    <citation type="submission" date="2015-12" db="EMBL/GenBank/DDBJ databases">
        <authorList>
            <person name="Shamseldin A."/>
            <person name="Moawad H."/>
            <person name="Abd El-Rahim W.M."/>
            <person name="Sadowsky M.J."/>
        </authorList>
    </citation>
    <scope>NUCLEOTIDE SEQUENCE [LARGE SCALE GENOMIC DNA]</scope>
    <source>
        <strain evidence="4 5">SM2</strain>
    </source>
</reference>
<evidence type="ECO:0000256" key="3">
    <source>
        <dbReference type="PIRSR" id="PIRSR016184-1"/>
    </source>
</evidence>
<dbReference type="EMBL" id="CP014544">
    <property type="protein sequence ID" value="AMO67599.1"/>
    <property type="molecule type" value="Genomic_DNA"/>
</dbReference>
<dbReference type="RefSeq" id="WP_008246269.1">
    <property type="nucleotide sequence ID" value="NZ_CP014544.1"/>
</dbReference>
<evidence type="ECO:0000313" key="4">
    <source>
        <dbReference type="EMBL" id="AMO67599.1"/>
    </source>
</evidence>
<dbReference type="NCBIfam" id="TIGR00654">
    <property type="entry name" value="PhzF_family"/>
    <property type="match status" value="1"/>
</dbReference>
<dbReference type="STRING" id="1470434.AZF00_04505"/>
<dbReference type="GO" id="GO:0005737">
    <property type="term" value="C:cytoplasm"/>
    <property type="evidence" value="ECO:0007669"/>
    <property type="project" value="TreeGrafter"/>
</dbReference>
<evidence type="ECO:0000256" key="2">
    <source>
        <dbReference type="ARBA" id="ARBA00023235"/>
    </source>
</evidence>
<name>A0A127M2Y0_9GAMM</name>
<dbReference type="Gene3D" id="3.10.310.10">
    <property type="entry name" value="Diaminopimelate Epimerase, Chain A, domain 1"/>
    <property type="match status" value="2"/>
</dbReference>
<dbReference type="PANTHER" id="PTHR13774">
    <property type="entry name" value="PHENAZINE BIOSYNTHESIS PROTEIN"/>
    <property type="match status" value="1"/>
</dbReference>
<organism evidence="4 5">
    <name type="scientific">Zhongshania aliphaticivorans</name>
    <dbReference type="NCBI Taxonomy" id="1470434"/>
    <lineage>
        <taxon>Bacteria</taxon>
        <taxon>Pseudomonadati</taxon>
        <taxon>Pseudomonadota</taxon>
        <taxon>Gammaproteobacteria</taxon>
        <taxon>Cellvibrionales</taxon>
        <taxon>Spongiibacteraceae</taxon>
        <taxon>Zhongshania</taxon>
    </lineage>
</organism>
<comment type="similarity">
    <text evidence="1">Belongs to the PhzF family.</text>
</comment>
<dbReference type="Pfam" id="PF02567">
    <property type="entry name" value="PhzC-PhzF"/>
    <property type="match status" value="1"/>
</dbReference>
<dbReference type="Proteomes" id="UP000074119">
    <property type="component" value="Chromosome"/>
</dbReference>
<evidence type="ECO:0008006" key="6">
    <source>
        <dbReference type="Google" id="ProtNLM"/>
    </source>
</evidence>
<dbReference type="KEGG" id="zal:AZF00_04505"/>
<gene>
    <name evidence="4" type="ORF">AZF00_04505</name>
</gene>
<proteinExistence type="inferred from homology"/>
<dbReference type="AlphaFoldDB" id="A0A127M2Y0"/>
<protein>
    <recommendedName>
        <fullName evidence="6">Isomerase YddE</fullName>
    </recommendedName>
</protein>
<dbReference type="PIRSF" id="PIRSF016184">
    <property type="entry name" value="PhzC_PhzF"/>
    <property type="match status" value="1"/>
</dbReference>
<feature type="active site" evidence="3">
    <location>
        <position position="44"/>
    </location>
</feature>
<evidence type="ECO:0000313" key="5">
    <source>
        <dbReference type="Proteomes" id="UP000074119"/>
    </source>
</evidence>
<dbReference type="GO" id="GO:0016853">
    <property type="term" value="F:isomerase activity"/>
    <property type="evidence" value="ECO:0007669"/>
    <property type="project" value="UniProtKB-KW"/>
</dbReference>
<dbReference type="PANTHER" id="PTHR13774:SF17">
    <property type="entry name" value="PHENAZINE BIOSYNTHESIS-LIKE DOMAIN-CONTAINING PROTEIN"/>
    <property type="match status" value="1"/>
</dbReference>
<dbReference type="InterPro" id="IPR003719">
    <property type="entry name" value="Phenazine_PhzF-like"/>
</dbReference>
<evidence type="ECO:0000256" key="1">
    <source>
        <dbReference type="ARBA" id="ARBA00008270"/>
    </source>
</evidence>
<accession>A0A127M2Y0</accession>
<dbReference type="SUPFAM" id="SSF54506">
    <property type="entry name" value="Diaminopimelate epimerase-like"/>
    <property type="match status" value="1"/>
</dbReference>